<organism evidence="10 11">
    <name type="scientific">Oceanotoga teriensis</name>
    <dbReference type="NCBI Taxonomy" id="515440"/>
    <lineage>
        <taxon>Bacteria</taxon>
        <taxon>Thermotogati</taxon>
        <taxon>Thermotogota</taxon>
        <taxon>Thermotogae</taxon>
        <taxon>Petrotogales</taxon>
        <taxon>Petrotogaceae</taxon>
        <taxon>Oceanotoga</taxon>
    </lineage>
</organism>
<feature type="transmembrane region" description="Helical" evidence="8">
    <location>
        <begin position="178"/>
        <end position="204"/>
    </location>
</feature>
<feature type="transmembrane region" description="Helical" evidence="8">
    <location>
        <begin position="224"/>
        <end position="241"/>
    </location>
</feature>
<sequence>MKKNYIIIIYSLIWIIPIYILMKDFFKIDSLNYIKDSYYLRILLNTIIQALLSSVFSFIVAIVPAIYVSKSKSILSKILEASIFIPFFFPPISAVIAFSLIYSNYGILNNLGMNINIMYTLKGVVMAHIFYNSPIFVKYISSSIRSIPNNIIENAELEGSNKIKLFLKIQIPMIFPSILRAFFLVFTYSFTSFAIVMSIGGLRYSTLEVAISNALRGNLDFSKALSLAILQFIILLILNIFTTTNENYEIEYKTYDKKVNKILLIGALIYFIFEYSIIITGILSSVYDFINMKFDIEGLKNIFSTEFNNKYPVIKSIINSLSISFISAITSTLIAYIILKNYTKFSNIIILSTLGISSAFLATSLLYMNILYNINYVILLVIGFILITIPISYSFLYQHVLGFKKEILEAGAIDGANKLKIFTKIELPILFPILISTFMQIFAIIYGEFTITYTMQLRDYLPLVSVVNFTISSSRLIKESSALSAINVLIIFMLFLISNKIQTKYIKN</sequence>
<dbReference type="AlphaFoldDB" id="A0AA45C7E0"/>
<dbReference type="SUPFAM" id="SSF161098">
    <property type="entry name" value="MetI-like"/>
    <property type="match status" value="2"/>
</dbReference>
<evidence type="ECO:0000256" key="6">
    <source>
        <dbReference type="ARBA" id="ARBA00022989"/>
    </source>
</evidence>
<keyword evidence="4" id="KW-0997">Cell inner membrane</keyword>
<dbReference type="InterPro" id="IPR000515">
    <property type="entry name" value="MetI-like"/>
</dbReference>
<reference evidence="10 11" key="1">
    <citation type="submission" date="2018-05" db="EMBL/GenBank/DDBJ databases">
        <title>Genomic Encyclopedia of Type Strains, Phase IV (KMG-IV): sequencing the most valuable type-strain genomes for metagenomic binning, comparative biology and taxonomic classification.</title>
        <authorList>
            <person name="Goeker M."/>
        </authorList>
    </citation>
    <scope>NUCLEOTIDE SEQUENCE [LARGE SCALE GENOMIC DNA]</scope>
    <source>
        <strain evidence="10 11">DSM 24906</strain>
    </source>
</reference>
<feature type="domain" description="ABC transmembrane type-1" evidence="9">
    <location>
        <begin position="43"/>
        <end position="242"/>
    </location>
</feature>
<feature type="transmembrane region" description="Helical" evidence="8">
    <location>
        <begin position="117"/>
        <end position="137"/>
    </location>
</feature>
<comment type="subcellular location">
    <subcellularLocation>
        <location evidence="1">Cell inner membrane</location>
        <topology evidence="1">Multi-pass membrane protein</topology>
    </subcellularLocation>
    <subcellularLocation>
        <location evidence="8">Cell membrane</location>
        <topology evidence="8">Multi-pass membrane protein</topology>
    </subcellularLocation>
</comment>
<evidence type="ECO:0000256" key="2">
    <source>
        <dbReference type="ARBA" id="ARBA00022448"/>
    </source>
</evidence>
<keyword evidence="11" id="KW-1185">Reference proteome</keyword>
<feature type="transmembrane region" description="Helical" evidence="8">
    <location>
        <begin position="481"/>
        <end position="498"/>
    </location>
</feature>
<evidence type="ECO:0000313" key="10">
    <source>
        <dbReference type="EMBL" id="PWJ95249.1"/>
    </source>
</evidence>
<accession>A0AA45C7E0</accession>
<comment type="similarity">
    <text evidence="8">Belongs to the binding-protein-dependent transport system permease family.</text>
</comment>
<evidence type="ECO:0000313" key="11">
    <source>
        <dbReference type="Proteomes" id="UP000245921"/>
    </source>
</evidence>
<keyword evidence="6 8" id="KW-1133">Transmembrane helix</keyword>
<evidence type="ECO:0000256" key="8">
    <source>
        <dbReference type="RuleBase" id="RU363032"/>
    </source>
</evidence>
<keyword evidence="3" id="KW-1003">Cell membrane</keyword>
<feature type="transmembrane region" description="Helical" evidence="8">
    <location>
        <begin position="317"/>
        <end position="339"/>
    </location>
</feature>
<gene>
    <name evidence="10" type="ORF">C7380_10657</name>
</gene>
<dbReference type="Pfam" id="PF00528">
    <property type="entry name" value="BPD_transp_1"/>
    <property type="match status" value="1"/>
</dbReference>
<feature type="domain" description="ABC transmembrane type-1" evidence="9">
    <location>
        <begin position="313"/>
        <end position="498"/>
    </location>
</feature>
<dbReference type="GO" id="GO:0055085">
    <property type="term" value="P:transmembrane transport"/>
    <property type="evidence" value="ECO:0007669"/>
    <property type="project" value="InterPro"/>
</dbReference>
<comment type="caution">
    <text evidence="10">The sequence shown here is derived from an EMBL/GenBank/DDBJ whole genome shotgun (WGS) entry which is preliminary data.</text>
</comment>
<feature type="transmembrane region" description="Helical" evidence="8">
    <location>
        <begin position="42"/>
        <end position="69"/>
    </location>
</feature>
<evidence type="ECO:0000256" key="7">
    <source>
        <dbReference type="ARBA" id="ARBA00023136"/>
    </source>
</evidence>
<keyword evidence="2 8" id="KW-0813">Transport</keyword>
<evidence type="ECO:0000256" key="4">
    <source>
        <dbReference type="ARBA" id="ARBA00022519"/>
    </source>
</evidence>
<proteinExistence type="inferred from homology"/>
<feature type="transmembrane region" description="Helical" evidence="8">
    <location>
        <begin position="262"/>
        <end position="287"/>
    </location>
</feature>
<evidence type="ECO:0000256" key="5">
    <source>
        <dbReference type="ARBA" id="ARBA00022692"/>
    </source>
</evidence>
<dbReference type="InterPro" id="IPR035906">
    <property type="entry name" value="MetI-like_sf"/>
</dbReference>
<protein>
    <submittedName>
        <fullName evidence="10">Thiamine transport system permease protein</fullName>
    </submittedName>
</protein>
<dbReference type="PANTHER" id="PTHR43357">
    <property type="entry name" value="INNER MEMBRANE ABC TRANSPORTER PERMEASE PROTEIN YDCV"/>
    <property type="match status" value="1"/>
</dbReference>
<evidence type="ECO:0000256" key="1">
    <source>
        <dbReference type="ARBA" id="ARBA00004429"/>
    </source>
</evidence>
<dbReference type="PROSITE" id="PS50928">
    <property type="entry name" value="ABC_TM1"/>
    <property type="match status" value="2"/>
</dbReference>
<dbReference type="EMBL" id="QGGI01000006">
    <property type="protein sequence ID" value="PWJ95249.1"/>
    <property type="molecule type" value="Genomic_DNA"/>
</dbReference>
<feature type="transmembrane region" description="Helical" evidence="8">
    <location>
        <begin position="427"/>
        <end position="447"/>
    </location>
</feature>
<feature type="transmembrane region" description="Helical" evidence="8">
    <location>
        <begin position="374"/>
        <end position="396"/>
    </location>
</feature>
<dbReference type="CDD" id="cd06261">
    <property type="entry name" value="TM_PBP2"/>
    <property type="match status" value="2"/>
</dbReference>
<evidence type="ECO:0000256" key="3">
    <source>
        <dbReference type="ARBA" id="ARBA00022475"/>
    </source>
</evidence>
<evidence type="ECO:0000259" key="9">
    <source>
        <dbReference type="PROSITE" id="PS50928"/>
    </source>
</evidence>
<feature type="transmembrane region" description="Helical" evidence="8">
    <location>
        <begin position="5"/>
        <end position="22"/>
    </location>
</feature>
<dbReference type="PANTHER" id="PTHR43357:SF4">
    <property type="entry name" value="INNER MEMBRANE ABC TRANSPORTER PERMEASE PROTEIN YDCV"/>
    <property type="match status" value="1"/>
</dbReference>
<dbReference type="RefSeq" id="WP_109604500.1">
    <property type="nucleotide sequence ID" value="NZ_QGGI01000006.1"/>
</dbReference>
<feature type="transmembrane region" description="Helical" evidence="8">
    <location>
        <begin position="348"/>
        <end position="368"/>
    </location>
</feature>
<keyword evidence="5 8" id="KW-0812">Transmembrane</keyword>
<dbReference type="Gene3D" id="1.10.3720.10">
    <property type="entry name" value="MetI-like"/>
    <property type="match status" value="2"/>
</dbReference>
<dbReference type="Proteomes" id="UP000245921">
    <property type="component" value="Unassembled WGS sequence"/>
</dbReference>
<keyword evidence="7 8" id="KW-0472">Membrane</keyword>
<feature type="transmembrane region" description="Helical" evidence="8">
    <location>
        <begin position="81"/>
        <end position="105"/>
    </location>
</feature>
<name>A0AA45C7E0_9BACT</name>
<dbReference type="GO" id="GO:0005886">
    <property type="term" value="C:plasma membrane"/>
    <property type="evidence" value="ECO:0007669"/>
    <property type="project" value="UniProtKB-SubCell"/>
</dbReference>